<evidence type="ECO:0000313" key="11">
    <source>
        <dbReference type="Proteomes" id="UP000474175"/>
    </source>
</evidence>
<name>A0A6L9LIM4_9BACT</name>
<dbReference type="PANTHER" id="PTHR43350:SF19">
    <property type="entry name" value="D-GULOSIDE 3-DEHYDROGENASE"/>
    <property type="match status" value="1"/>
</dbReference>
<dbReference type="SUPFAM" id="SSF50129">
    <property type="entry name" value="GroES-like"/>
    <property type="match status" value="1"/>
</dbReference>
<feature type="domain" description="Gfo/Idh/MocA-like oxidoreductase N-terminal" evidence="7">
    <location>
        <begin position="390"/>
        <end position="507"/>
    </location>
</feature>
<feature type="domain" description="Alcohol dehydrogenase-like N-terminal" evidence="8">
    <location>
        <begin position="85"/>
        <end position="138"/>
    </location>
</feature>
<dbReference type="InterPro" id="IPR036291">
    <property type="entry name" value="NAD(P)-bd_dom_sf"/>
</dbReference>
<dbReference type="EMBL" id="JAAFZH010000027">
    <property type="protein sequence ID" value="NDU99252.1"/>
    <property type="molecule type" value="Genomic_DNA"/>
</dbReference>
<evidence type="ECO:0000256" key="5">
    <source>
        <dbReference type="ARBA" id="ARBA00023002"/>
    </source>
</evidence>
<dbReference type="Pfam" id="PF22725">
    <property type="entry name" value="GFO_IDH_MocA_C3"/>
    <property type="match status" value="1"/>
</dbReference>
<comment type="caution">
    <text evidence="10">The sequence shown here is derived from an EMBL/GenBank/DDBJ whole genome shotgun (WGS) entry which is preliminary data.</text>
</comment>
<dbReference type="RefSeq" id="WP_163955385.1">
    <property type="nucleotide sequence ID" value="NZ_JAAFZH010000027.1"/>
</dbReference>
<proteinExistence type="inferred from homology"/>
<comment type="cofactor">
    <cofactor evidence="1">
        <name>Zn(2+)</name>
        <dbReference type="ChEBI" id="CHEBI:29105"/>
    </cofactor>
</comment>
<dbReference type="Pfam" id="PF00107">
    <property type="entry name" value="ADH_zinc_N"/>
    <property type="match status" value="1"/>
</dbReference>
<dbReference type="Gene3D" id="3.40.50.720">
    <property type="entry name" value="NAD(P)-binding Rossmann-like Domain"/>
    <property type="match status" value="2"/>
</dbReference>
<dbReference type="GO" id="GO:0016491">
    <property type="term" value="F:oxidoreductase activity"/>
    <property type="evidence" value="ECO:0007669"/>
    <property type="project" value="UniProtKB-KW"/>
</dbReference>
<dbReference type="InterPro" id="IPR055170">
    <property type="entry name" value="GFO_IDH_MocA-like_dom"/>
</dbReference>
<dbReference type="InterPro" id="IPR000683">
    <property type="entry name" value="Gfo/Idh/MocA-like_OxRdtase_N"/>
</dbReference>
<evidence type="ECO:0000259" key="9">
    <source>
        <dbReference type="Pfam" id="PF22725"/>
    </source>
</evidence>
<dbReference type="SUPFAM" id="SSF51735">
    <property type="entry name" value="NAD(P)-binding Rossmann-fold domains"/>
    <property type="match status" value="2"/>
</dbReference>
<protein>
    <submittedName>
        <fullName evidence="10">Gfo/Idh/MocA family oxidoreductase</fullName>
    </submittedName>
</protein>
<evidence type="ECO:0000259" key="8">
    <source>
        <dbReference type="Pfam" id="PF08240"/>
    </source>
</evidence>
<keyword evidence="3" id="KW-0479">Metal-binding</keyword>
<evidence type="ECO:0000256" key="3">
    <source>
        <dbReference type="ARBA" id="ARBA00022723"/>
    </source>
</evidence>
<dbReference type="AlphaFoldDB" id="A0A6L9LIM4"/>
<dbReference type="Proteomes" id="UP000474175">
    <property type="component" value="Unassembled WGS sequence"/>
</dbReference>
<evidence type="ECO:0000256" key="4">
    <source>
        <dbReference type="ARBA" id="ARBA00022833"/>
    </source>
</evidence>
<dbReference type="PANTHER" id="PTHR43350">
    <property type="entry name" value="NAD-DEPENDENT ALCOHOL DEHYDROGENASE"/>
    <property type="match status" value="1"/>
</dbReference>
<organism evidence="10 11">
    <name type="scientific">Spirosoma terrae</name>
    <dbReference type="NCBI Taxonomy" id="1968276"/>
    <lineage>
        <taxon>Bacteria</taxon>
        <taxon>Pseudomonadati</taxon>
        <taxon>Bacteroidota</taxon>
        <taxon>Cytophagia</taxon>
        <taxon>Cytophagales</taxon>
        <taxon>Cytophagaceae</taxon>
        <taxon>Spirosoma</taxon>
    </lineage>
</organism>
<dbReference type="SUPFAM" id="SSF55347">
    <property type="entry name" value="Glyceraldehyde-3-phosphate dehydrogenase-like, C-terminal domain"/>
    <property type="match status" value="1"/>
</dbReference>
<sequence>MKQLVHHFKTGKTVLEDVPIPQLRKGHVLIQTRRSLVSPGTERMLVEFGKASLIAKARQQPDKVKQVFDKIRSDGLLPTLEAVFRKLDQPIPLGYCNVGTVLAVGEDVTDLQIGDRVASNGAHAEVVCVPRNLVAPVPATVTDDDATFTVVGAIALQAVRSLSPSLGETVVVIGLGLIGFLTAELLRLNGCHVIGFDVDEAKNNLAQQRGFATLATHTDPVKAVIAMTNGVGTDGVIMAMSGQCDDVVSQAAQMSRKRGRIVLVGVANLHLNRADFYEKELSFQVSCSYGPGRYDDVYEEQGHDYPLAFVRWTENRNFQAILRFLANGQLDVKPLIRAIVPYQAYQTVYDTIGQRNLPGITSLFQYDESAVFSSAVLLRVATYPAGPATIGVIGAGNFTSSVLLPALQASGATLKSIASANGLSATLLARKFGIGESTTDYRHIINDPSIDLCLITTRHNLHARMTIEALQAGKHVFVEKPLAIYDEDVKQIIEAKQESGRLVMVGFNRRFSPYALKMKALLGGFTSSDVAMNVVITINAGAIPASSWVHDRVVGGGRILGEVCHFVDLTTFLTGCRVASVCMHAMGLQPSETSDSASLLLRYENGSTGAIHYFSNGSKAYAKERIEVYSQERTLILDNFRKLTGYGFRGFSTFSGRQDKGHTEQMKRLIRLIRNGSDAQEVDPLISFADIVNTTRTTLAALRSLRERTWIDIEPVA</sequence>
<evidence type="ECO:0000313" key="10">
    <source>
        <dbReference type="EMBL" id="NDU99252.1"/>
    </source>
</evidence>
<dbReference type="InterPro" id="IPR013149">
    <property type="entry name" value="ADH-like_C"/>
</dbReference>
<keyword evidence="5" id="KW-0560">Oxidoreductase</keyword>
<keyword evidence="4" id="KW-0862">Zinc</keyword>
<reference evidence="10 11" key="1">
    <citation type="submission" date="2020-02" db="EMBL/GenBank/DDBJ databases">
        <title>Draft genome sequence of two Spirosoma agri KCTC 52727 and Spirosoma terrae KCTC 52035.</title>
        <authorList>
            <person name="Rojas J."/>
            <person name="Ambika Manirajan B."/>
            <person name="Suarez C."/>
            <person name="Ratering S."/>
            <person name="Schnell S."/>
        </authorList>
    </citation>
    <scope>NUCLEOTIDE SEQUENCE [LARGE SCALE GENOMIC DNA]</scope>
    <source>
        <strain evidence="10 11">KCTC 52035</strain>
    </source>
</reference>
<evidence type="ECO:0000259" key="6">
    <source>
        <dbReference type="Pfam" id="PF00107"/>
    </source>
</evidence>
<evidence type="ECO:0000256" key="1">
    <source>
        <dbReference type="ARBA" id="ARBA00001947"/>
    </source>
</evidence>
<evidence type="ECO:0000256" key="2">
    <source>
        <dbReference type="ARBA" id="ARBA00008072"/>
    </source>
</evidence>
<dbReference type="GO" id="GO:0000166">
    <property type="term" value="F:nucleotide binding"/>
    <property type="evidence" value="ECO:0007669"/>
    <property type="project" value="InterPro"/>
</dbReference>
<comment type="similarity">
    <text evidence="2">Belongs to the zinc-containing alcohol dehydrogenase family.</text>
</comment>
<accession>A0A6L9LIM4</accession>
<evidence type="ECO:0000259" key="7">
    <source>
        <dbReference type="Pfam" id="PF01408"/>
    </source>
</evidence>
<dbReference type="InterPro" id="IPR011032">
    <property type="entry name" value="GroES-like_sf"/>
</dbReference>
<keyword evidence="11" id="KW-1185">Reference proteome</keyword>
<dbReference type="CDD" id="cd08255">
    <property type="entry name" value="2-desacetyl-2-hydroxyethyl_bacteriochlorophyllide_like"/>
    <property type="match status" value="1"/>
</dbReference>
<dbReference type="Pfam" id="PF08240">
    <property type="entry name" value="ADH_N"/>
    <property type="match status" value="1"/>
</dbReference>
<dbReference type="Gene3D" id="3.90.180.10">
    <property type="entry name" value="Medium-chain alcohol dehydrogenases, catalytic domain"/>
    <property type="match status" value="1"/>
</dbReference>
<dbReference type="InterPro" id="IPR013154">
    <property type="entry name" value="ADH-like_N"/>
</dbReference>
<feature type="domain" description="Alcohol dehydrogenase-like C-terminal" evidence="6">
    <location>
        <begin position="178"/>
        <end position="297"/>
    </location>
</feature>
<dbReference type="Pfam" id="PF01408">
    <property type="entry name" value="GFO_IDH_MocA"/>
    <property type="match status" value="1"/>
</dbReference>
<gene>
    <name evidence="10" type="ORF">GK108_30515</name>
</gene>
<dbReference type="GO" id="GO:0046872">
    <property type="term" value="F:metal ion binding"/>
    <property type="evidence" value="ECO:0007669"/>
    <property type="project" value="UniProtKB-KW"/>
</dbReference>
<dbReference type="Gene3D" id="3.30.360.10">
    <property type="entry name" value="Dihydrodipicolinate Reductase, domain 2"/>
    <property type="match status" value="1"/>
</dbReference>
<feature type="domain" description="GFO/IDH/MocA-like oxidoreductase" evidence="9">
    <location>
        <begin position="544"/>
        <end position="634"/>
    </location>
</feature>